<keyword evidence="1" id="KW-0812">Transmembrane</keyword>
<accession>A0A6P1BE11</accession>
<reference evidence="2 3" key="1">
    <citation type="journal article" date="2020" name="Arch. Microbiol.">
        <title>Bradyrhizobium uaiense sp. nov., a new highly efficient cowpea symbiont.</title>
        <authorList>
            <person name="Cabral Michel D."/>
            <person name="Azarias Guimaraes A."/>
            <person name="Martins da Costa E."/>
            <person name="Soares de Carvalho T."/>
            <person name="Balsanelli E."/>
            <person name="Willems A."/>
            <person name="Maltempi de Souza E."/>
            <person name="de Souza Moreira F.M."/>
        </authorList>
    </citation>
    <scope>NUCLEOTIDE SEQUENCE [LARGE SCALE GENOMIC DNA]</scope>
    <source>
        <strain evidence="2 3">UFLA 03-164</strain>
    </source>
</reference>
<dbReference type="AlphaFoldDB" id="A0A6P1BE11"/>
<organism evidence="2 3">
    <name type="scientific">Bradyrhizobium uaiense</name>
    <dbReference type="NCBI Taxonomy" id="2594946"/>
    <lineage>
        <taxon>Bacteria</taxon>
        <taxon>Pseudomonadati</taxon>
        <taxon>Pseudomonadota</taxon>
        <taxon>Alphaproteobacteria</taxon>
        <taxon>Hyphomicrobiales</taxon>
        <taxon>Nitrobacteraceae</taxon>
        <taxon>Bradyrhizobium</taxon>
    </lineage>
</organism>
<evidence type="ECO:0000313" key="3">
    <source>
        <dbReference type="Proteomes" id="UP000468531"/>
    </source>
</evidence>
<keyword evidence="3" id="KW-1185">Reference proteome</keyword>
<dbReference type="RefSeq" id="WP_163152473.1">
    <property type="nucleotide sequence ID" value="NZ_VKHP01000022.1"/>
</dbReference>
<keyword evidence="1" id="KW-0472">Membrane</keyword>
<gene>
    <name evidence="2" type="ORF">FNJ47_08420</name>
</gene>
<dbReference type="Proteomes" id="UP000468531">
    <property type="component" value="Unassembled WGS sequence"/>
</dbReference>
<feature type="transmembrane region" description="Helical" evidence="1">
    <location>
        <begin position="37"/>
        <end position="55"/>
    </location>
</feature>
<protein>
    <submittedName>
        <fullName evidence="2">Uncharacterized protein</fullName>
    </submittedName>
</protein>
<evidence type="ECO:0000313" key="2">
    <source>
        <dbReference type="EMBL" id="NEU95850.1"/>
    </source>
</evidence>
<comment type="caution">
    <text evidence="2">The sequence shown here is derived from an EMBL/GenBank/DDBJ whole genome shotgun (WGS) entry which is preliminary data.</text>
</comment>
<proteinExistence type="predicted"/>
<dbReference type="EMBL" id="VKHP01000022">
    <property type="protein sequence ID" value="NEU95850.1"/>
    <property type="molecule type" value="Genomic_DNA"/>
</dbReference>
<sequence>MIDASVTDFSRHTGKVGVRLARYAAQMNRDLPHVSFSLVWMAIVTTASAHVMLVCEANQLASLQEACR</sequence>
<evidence type="ECO:0000256" key="1">
    <source>
        <dbReference type="SAM" id="Phobius"/>
    </source>
</evidence>
<keyword evidence="1" id="KW-1133">Transmembrane helix</keyword>
<name>A0A6P1BE11_9BRAD</name>